<evidence type="ECO:0000259" key="11">
    <source>
        <dbReference type="Pfam" id="PF08030"/>
    </source>
</evidence>
<dbReference type="InterPro" id="IPR051410">
    <property type="entry name" value="Ferric/Cupric_Reductase"/>
</dbReference>
<evidence type="ECO:0000313" key="13">
    <source>
        <dbReference type="Proteomes" id="UP000000560"/>
    </source>
</evidence>
<evidence type="ECO:0008006" key="14">
    <source>
        <dbReference type="Google" id="ProtNLM"/>
    </source>
</evidence>
<dbReference type="GeneID" id="2869589"/>
<accession>C8VBK4</accession>
<feature type="compositionally biased region" description="Low complexity" evidence="8">
    <location>
        <begin position="451"/>
        <end position="464"/>
    </location>
</feature>
<dbReference type="KEGG" id="ani:ANIA_07518"/>
<evidence type="ECO:0000256" key="9">
    <source>
        <dbReference type="SAM" id="Phobius"/>
    </source>
</evidence>
<evidence type="ECO:0000256" key="8">
    <source>
        <dbReference type="SAM" id="MobiDB-lite"/>
    </source>
</evidence>
<dbReference type="HOGENOM" id="CLU_010365_1_1_1"/>
<feature type="domain" description="Ferric oxidoreductase" evidence="10">
    <location>
        <begin position="143"/>
        <end position="242"/>
    </location>
</feature>
<dbReference type="InterPro" id="IPR039261">
    <property type="entry name" value="FNR_nucleotide-bd"/>
</dbReference>
<evidence type="ECO:0000256" key="5">
    <source>
        <dbReference type="ARBA" id="ARBA00023002"/>
    </source>
</evidence>
<dbReference type="Pfam" id="PF08030">
    <property type="entry name" value="NAD_binding_6"/>
    <property type="match status" value="1"/>
</dbReference>
<reference evidence="13" key="2">
    <citation type="journal article" date="2009" name="Fungal Genet. Biol.">
        <title>The 2008 update of the Aspergillus nidulans genome annotation: a community effort.</title>
        <authorList>
            <person name="Wortman J.R."/>
            <person name="Gilsenan J.M."/>
            <person name="Joardar V."/>
            <person name="Deegan J."/>
            <person name="Clutterbuck J."/>
            <person name="Andersen M.R."/>
            <person name="Archer D."/>
            <person name="Bencina M."/>
            <person name="Braus G."/>
            <person name="Coutinho P."/>
            <person name="von Dohren H."/>
            <person name="Doonan J."/>
            <person name="Driessen A.J."/>
            <person name="Durek P."/>
            <person name="Espeso E."/>
            <person name="Fekete E."/>
            <person name="Flipphi M."/>
            <person name="Estrada C.G."/>
            <person name="Geysens S."/>
            <person name="Goldman G."/>
            <person name="de Groot P.W."/>
            <person name="Hansen K."/>
            <person name="Harris S.D."/>
            <person name="Heinekamp T."/>
            <person name="Helmstaedt K."/>
            <person name="Henrissat B."/>
            <person name="Hofmann G."/>
            <person name="Homan T."/>
            <person name="Horio T."/>
            <person name="Horiuchi H."/>
            <person name="James S."/>
            <person name="Jones M."/>
            <person name="Karaffa L."/>
            <person name="Karanyi Z."/>
            <person name="Kato M."/>
            <person name="Keller N."/>
            <person name="Kelly D.E."/>
            <person name="Kiel J.A."/>
            <person name="Kim J.M."/>
            <person name="van der Klei I.J."/>
            <person name="Klis F.M."/>
            <person name="Kovalchuk A."/>
            <person name="Krasevec N."/>
            <person name="Kubicek C.P."/>
            <person name="Liu B."/>
            <person name="Maccabe A."/>
            <person name="Meyer V."/>
            <person name="Mirabito P."/>
            <person name="Miskei M."/>
            <person name="Mos M."/>
            <person name="Mullins J."/>
            <person name="Nelson D.R."/>
            <person name="Nielsen J."/>
            <person name="Oakley B.R."/>
            <person name="Osmani S.A."/>
            <person name="Pakula T."/>
            <person name="Paszewski A."/>
            <person name="Paulsen I."/>
            <person name="Pilsyk S."/>
            <person name="Pocsi I."/>
            <person name="Punt P.J."/>
            <person name="Ram A.F."/>
            <person name="Ren Q."/>
            <person name="Robellet X."/>
            <person name="Robson G."/>
            <person name="Seiboth B."/>
            <person name="van Solingen P."/>
            <person name="Specht T."/>
            <person name="Sun J."/>
            <person name="Taheri-Talesh N."/>
            <person name="Takeshita N."/>
            <person name="Ussery D."/>
            <person name="vanKuyk P.A."/>
            <person name="Visser H."/>
            <person name="van de Vondervoort P.J."/>
            <person name="de Vries R.P."/>
            <person name="Walton J."/>
            <person name="Xiang X."/>
            <person name="Xiong Y."/>
            <person name="Zeng A.P."/>
            <person name="Brandt B.W."/>
            <person name="Cornell M.J."/>
            <person name="van den Hondel C.A."/>
            <person name="Visser J."/>
            <person name="Oliver S.G."/>
            <person name="Turner G."/>
        </authorList>
    </citation>
    <scope>GENOME REANNOTATION</scope>
    <source>
        <strain evidence="13">FGSC A4 / ATCC 38163 / CBS 112.46 / NRRL 194 / M139</strain>
    </source>
</reference>
<dbReference type="SUPFAM" id="SSF52343">
    <property type="entry name" value="Ferredoxin reductase-like, C-terminal NADP-linked domain"/>
    <property type="match status" value="1"/>
</dbReference>
<dbReference type="VEuPathDB" id="FungiDB:AN7518"/>
<feature type="transmembrane region" description="Helical" evidence="9">
    <location>
        <begin position="145"/>
        <end position="165"/>
    </location>
</feature>
<keyword evidence="4 9" id="KW-1133">Transmembrane helix</keyword>
<keyword evidence="2" id="KW-0813">Transport</keyword>
<evidence type="ECO:0000256" key="4">
    <source>
        <dbReference type="ARBA" id="ARBA00022989"/>
    </source>
</evidence>
<gene>
    <name evidence="12" type="ORF">ANIA_07518</name>
</gene>
<feature type="region of interest" description="Disordered" evidence="8">
    <location>
        <begin position="440"/>
        <end position="493"/>
    </location>
</feature>
<dbReference type="EMBL" id="BN001304">
    <property type="protein sequence ID" value="CBF79549.1"/>
    <property type="molecule type" value="Genomic_DNA"/>
</dbReference>
<dbReference type="PANTHER" id="PTHR32361">
    <property type="entry name" value="FERRIC/CUPRIC REDUCTASE TRANSMEMBRANE COMPONENT"/>
    <property type="match status" value="1"/>
</dbReference>
<dbReference type="InParanoid" id="Q5AW12"/>
<proteinExistence type="predicted"/>
<evidence type="ECO:0000256" key="1">
    <source>
        <dbReference type="ARBA" id="ARBA00004141"/>
    </source>
</evidence>
<evidence type="ECO:0000256" key="6">
    <source>
        <dbReference type="ARBA" id="ARBA00023065"/>
    </source>
</evidence>
<dbReference type="GO" id="GO:0006879">
    <property type="term" value="P:intracellular iron ion homeostasis"/>
    <property type="evidence" value="ECO:0000318"/>
    <property type="project" value="GO_Central"/>
</dbReference>
<reference evidence="13" key="1">
    <citation type="journal article" date="2005" name="Nature">
        <title>Sequencing of Aspergillus nidulans and comparative analysis with A. fumigatus and A. oryzae.</title>
        <authorList>
            <person name="Galagan J.E."/>
            <person name="Calvo S.E."/>
            <person name="Cuomo C."/>
            <person name="Ma L.J."/>
            <person name="Wortman J.R."/>
            <person name="Batzoglou S."/>
            <person name="Lee S.I."/>
            <person name="Basturkmen M."/>
            <person name="Spevak C.C."/>
            <person name="Clutterbuck J."/>
            <person name="Kapitonov V."/>
            <person name="Jurka J."/>
            <person name="Scazzocchio C."/>
            <person name="Farman M."/>
            <person name="Butler J."/>
            <person name="Purcell S."/>
            <person name="Harris S."/>
            <person name="Braus G.H."/>
            <person name="Draht O."/>
            <person name="Busch S."/>
            <person name="D'Enfert C."/>
            <person name="Bouchier C."/>
            <person name="Goldman G.H."/>
            <person name="Bell-Pedersen D."/>
            <person name="Griffiths-Jones S."/>
            <person name="Doonan J.H."/>
            <person name="Yu J."/>
            <person name="Vienken K."/>
            <person name="Pain A."/>
            <person name="Freitag M."/>
            <person name="Selker E.U."/>
            <person name="Archer D.B."/>
            <person name="Penalva M.A."/>
            <person name="Oakley B.R."/>
            <person name="Momany M."/>
            <person name="Tanaka T."/>
            <person name="Kumagai T."/>
            <person name="Asai K."/>
            <person name="Machida M."/>
            <person name="Nierman W.C."/>
            <person name="Denning D.W."/>
            <person name="Caddick M."/>
            <person name="Hynes M."/>
            <person name="Paoletti M."/>
            <person name="Fischer R."/>
            <person name="Miller B."/>
            <person name="Dyer P."/>
            <person name="Sachs M.S."/>
            <person name="Osmani S.A."/>
            <person name="Birren B.W."/>
        </authorList>
    </citation>
    <scope>NUCLEOTIDE SEQUENCE [LARGE SCALE GENOMIC DNA]</scope>
    <source>
        <strain evidence="13">FGSC A4 / ATCC 38163 / CBS 112.46 / NRRL 194 / M139</strain>
    </source>
</reference>
<comment type="subcellular location">
    <subcellularLocation>
        <location evidence="1">Membrane</location>
        <topology evidence="1">Multi-pass membrane protein</topology>
    </subcellularLocation>
</comment>
<dbReference type="RefSeq" id="XP_680787.1">
    <property type="nucleotide sequence ID" value="XM_675695.1"/>
</dbReference>
<organism evidence="12 13">
    <name type="scientific">Emericella nidulans (strain FGSC A4 / ATCC 38163 / CBS 112.46 / NRRL 194 / M139)</name>
    <name type="common">Aspergillus nidulans</name>
    <dbReference type="NCBI Taxonomy" id="227321"/>
    <lineage>
        <taxon>Eukaryota</taxon>
        <taxon>Fungi</taxon>
        <taxon>Dikarya</taxon>
        <taxon>Ascomycota</taxon>
        <taxon>Pezizomycotina</taxon>
        <taxon>Eurotiomycetes</taxon>
        <taxon>Eurotiomycetidae</taxon>
        <taxon>Eurotiales</taxon>
        <taxon>Aspergillaceae</taxon>
        <taxon>Aspergillus</taxon>
        <taxon>Aspergillus subgen. Nidulantes</taxon>
    </lineage>
</organism>
<feature type="domain" description="Ferric reductase NAD binding" evidence="11">
    <location>
        <begin position="344"/>
        <end position="545"/>
    </location>
</feature>
<name>Q5AW12_EMENI</name>
<sequence length="567" mass="63436">MSLHSLSSAEYYFGHINPQKREGKGKTAESLPGPWTRPFVHFQLSRYRIQQYPTRQTLTRTPLNTLHYVKTYIALPASFGPFLTNHQQLFWYHAIPRRLDRLIVLGFWALCIILACVDYQSFDGNIGMTSLSQQNWQYSSDRTGILSYACLPFLWLFGGRNNIFLWATDFNTQSFNIFHRHVAWACTLLAIVHSINYSVFLLTTATILMSFMLVQSMTILRHKGYETFLILHIVFAIVVVYALFRHTSFDGTKWNGYLWPMIAIWAFDRVVRLIRIAYCNLNPVNLKGWENHPFTLGAYVPPSLSLATGSESIQVHEKRQQDSKPIFYAGRDGCETNAANLDFMVVGGTGIAAAVPYIIDHISRSGGAAKTRTTRLRLIWSAKTNEMFERVFCDELAGTLGHEDIMTSFYCTSSKTSFSSSPSSSAAVLELSLATKEKEAGVSVLPTGEKSPSSSNLSGSSNDNAILDARAPSRDPPLPEAADGEASANTSKLATARNPVEFLSGRPNVRAIVTSEAQKAKANSSRLAVLTCGPAQMADECRQTVYEVMRRKNGLRDIEYFEEAFGW</sequence>
<feature type="transmembrane region" description="Helical" evidence="9">
    <location>
        <begin position="227"/>
        <end position="244"/>
    </location>
</feature>
<dbReference type="OMA" id="INTYFAQ"/>
<dbReference type="InterPro" id="IPR013121">
    <property type="entry name" value="Fe_red_NAD-bd_6"/>
</dbReference>
<dbReference type="STRING" id="227321.Q5AW12"/>
<keyword evidence="6" id="KW-0406">Ion transport</keyword>
<dbReference type="Gene3D" id="3.40.50.80">
    <property type="entry name" value="Nucleotide-binding domain of ferredoxin-NADP reductase (FNR) module"/>
    <property type="match status" value="1"/>
</dbReference>
<keyword evidence="13" id="KW-1185">Reference proteome</keyword>
<dbReference type="eggNOG" id="KOG0039">
    <property type="taxonomic scope" value="Eukaryota"/>
</dbReference>
<dbReference type="GO" id="GO:0000293">
    <property type="term" value="F:ferric-chelate reductase activity"/>
    <property type="evidence" value="ECO:0000318"/>
    <property type="project" value="GO_Central"/>
</dbReference>
<keyword evidence="7 9" id="KW-0472">Membrane</keyword>
<accession>Q5AW12</accession>
<dbReference type="AlphaFoldDB" id="Q5AW12"/>
<dbReference type="InterPro" id="IPR013130">
    <property type="entry name" value="Fe3_Rdtase_TM_dom"/>
</dbReference>
<evidence type="ECO:0000256" key="7">
    <source>
        <dbReference type="ARBA" id="ARBA00023136"/>
    </source>
</evidence>
<evidence type="ECO:0000256" key="2">
    <source>
        <dbReference type="ARBA" id="ARBA00022448"/>
    </source>
</evidence>
<dbReference type="GO" id="GO:0015677">
    <property type="term" value="P:copper ion import"/>
    <property type="evidence" value="ECO:0000318"/>
    <property type="project" value="GO_Central"/>
</dbReference>
<evidence type="ECO:0000313" key="12">
    <source>
        <dbReference type="EMBL" id="CBF79549.1"/>
    </source>
</evidence>
<evidence type="ECO:0000259" key="10">
    <source>
        <dbReference type="Pfam" id="PF01794"/>
    </source>
</evidence>
<dbReference type="Pfam" id="PF01794">
    <property type="entry name" value="Ferric_reduct"/>
    <property type="match status" value="1"/>
</dbReference>
<protein>
    <recommendedName>
        <fullName evidence="14">FAD-binding FR-type domain-containing protein</fullName>
    </recommendedName>
</protein>
<keyword evidence="3 9" id="KW-0812">Transmembrane</keyword>
<dbReference type="GO" id="GO:0005886">
    <property type="term" value="C:plasma membrane"/>
    <property type="evidence" value="ECO:0000318"/>
    <property type="project" value="GO_Central"/>
</dbReference>
<dbReference type="GO" id="GO:0006826">
    <property type="term" value="P:iron ion transport"/>
    <property type="evidence" value="ECO:0000318"/>
    <property type="project" value="GO_Central"/>
</dbReference>
<dbReference type="Proteomes" id="UP000000560">
    <property type="component" value="Chromosome IV"/>
</dbReference>
<keyword evidence="5" id="KW-0560">Oxidoreductase</keyword>
<dbReference type="PANTHER" id="PTHR32361:SF9">
    <property type="entry name" value="FERRIC REDUCTASE TRANSMEMBRANE COMPONENT 3-RELATED"/>
    <property type="match status" value="1"/>
</dbReference>
<evidence type="ECO:0000256" key="3">
    <source>
        <dbReference type="ARBA" id="ARBA00022692"/>
    </source>
</evidence>
<feature type="transmembrane region" description="Helical" evidence="9">
    <location>
        <begin position="102"/>
        <end position="122"/>
    </location>
</feature>
<dbReference type="OrthoDB" id="167398at2759"/>